<feature type="signal peptide" evidence="1">
    <location>
        <begin position="1"/>
        <end position="22"/>
    </location>
</feature>
<dbReference type="Gene3D" id="3.40.190.10">
    <property type="entry name" value="Periplasmic binding protein-like II"/>
    <property type="match status" value="2"/>
</dbReference>
<accession>A0A1H9R3U9</accession>
<dbReference type="RefSeq" id="WP_027206449.1">
    <property type="nucleotide sequence ID" value="NZ_FOGJ01000009.1"/>
</dbReference>
<feature type="chain" id="PRO_5039684297" evidence="1">
    <location>
        <begin position="23"/>
        <end position="581"/>
    </location>
</feature>
<sequence>MKNSFKKKVLATGLTAAMTVAAITGCSKGAEGGAGSQQQGAGAGAGDHSEEMTFEVYDVAANYQGEQTGWFGWVLKDRLNIKLNIIAPQVSGDASQLYQTRAASGNLGDIVLLDNADMQDCINSGLVMDIGDEIWNYPNLSKYKEQIEAFNANLEGASDGSVFAIPLEMNSNGPTDYVENTVSSMPRVRWDYYVEAGSPDLKTTDDLIDLLKTIQENHPTNDDGDKAYAITMWPDWDGTSIENVNQLTKWYGEEVNGSVLISGDNTIRPLTDKEGAYYKMLKFFYKAQAAGIVDPDSATQDWNSACDKMRATRVYLIWNNWMGGFTNTPANGEARKNYVPLPIEDMNVFQTSDSYYGDGRVIGIGSGVTPEEKTRILEFLDWYCSPDGLQTQHVGIKDVMYTVNADGKYELTEDGLNRFTADVQIPEEYGGGTFTDGNNNINQWIVAGIETNPETGETYSSDYWASYLELNSTATNAEWSERFGAKDEVDYLKTNDKADFVPWINMSLPSDDTDVALARSQCGKEICDASWRMVWATSEEEFDQMWDEMVTTLNGLGWESVVAFDTEKYQAVVDARIAAMK</sequence>
<reference evidence="2 3" key="1">
    <citation type="submission" date="2016-10" db="EMBL/GenBank/DDBJ databases">
        <authorList>
            <person name="de Groot N.N."/>
        </authorList>
    </citation>
    <scope>NUCLEOTIDE SEQUENCE [LARGE SCALE GENOMIC DNA]</scope>
    <source>
        <strain evidence="2 3">AR40</strain>
    </source>
</reference>
<evidence type="ECO:0000313" key="2">
    <source>
        <dbReference type="EMBL" id="SER66643.1"/>
    </source>
</evidence>
<keyword evidence="2" id="KW-0813">Transport</keyword>
<dbReference type="SUPFAM" id="SSF53850">
    <property type="entry name" value="Periplasmic binding protein-like II"/>
    <property type="match status" value="1"/>
</dbReference>
<dbReference type="AlphaFoldDB" id="A0A1H9R3U9"/>
<dbReference type="PROSITE" id="PS51257">
    <property type="entry name" value="PROKAR_LIPOPROTEIN"/>
    <property type="match status" value="1"/>
</dbReference>
<dbReference type="EMBL" id="FOGJ01000009">
    <property type="protein sequence ID" value="SER66643.1"/>
    <property type="molecule type" value="Genomic_DNA"/>
</dbReference>
<keyword evidence="2" id="KW-0762">Sugar transport</keyword>
<evidence type="ECO:0000313" key="3">
    <source>
        <dbReference type="Proteomes" id="UP000182584"/>
    </source>
</evidence>
<organism evidence="2 3">
    <name type="scientific">Butyrivibrio fibrisolvens</name>
    <dbReference type="NCBI Taxonomy" id="831"/>
    <lineage>
        <taxon>Bacteria</taxon>
        <taxon>Bacillati</taxon>
        <taxon>Bacillota</taxon>
        <taxon>Clostridia</taxon>
        <taxon>Lachnospirales</taxon>
        <taxon>Lachnospiraceae</taxon>
        <taxon>Butyrivibrio</taxon>
    </lineage>
</organism>
<proteinExistence type="predicted"/>
<name>A0A1H9R3U9_BUTFI</name>
<gene>
    <name evidence="2" type="ORF">SAMN04487884_10913</name>
</gene>
<dbReference type="eggNOG" id="COG1653">
    <property type="taxonomic scope" value="Bacteria"/>
</dbReference>
<evidence type="ECO:0000256" key="1">
    <source>
        <dbReference type="SAM" id="SignalP"/>
    </source>
</evidence>
<keyword evidence="1" id="KW-0732">Signal</keyword>
<dbReference type="Proteomes" id="UP000182584">
    <property type="component" value="Unassembled WGS sequence"/>
</dbReference>
<dbReference type="OrthoDB" id="3235892at2"/>
<protein>
    <submittedName>
        <fullName evidence="2">Multiple sugar transport system substrate-binding protein</fullName>
    </submittedName>
</protein>